<dbReference type="Proteomes" id="UP000266089">
    <property type="component" value="Unassembled WGS sequence"/>
</dbReference>
<keyword evidence="1" id="KW-1133">Transmembrane helix</keyword>
<keyword evidence="1" id="KW-0472">Membrane</keyword>
<protein>
    <recommendedName>
        <fullName evidence="4">Integral membrane protein</fullName>
    </recommendedName>
</protein>
<feature type="transmembrane region" description="Helical" evidence="1">
    <location>
        <begin position="177"/>
        <end position="196"/>
    </location>
</feature>
<evidence type="ECO:0008006" key="4">
    <source>
        <dbReference type="Google" id="ProtNLM"/>
    </source>
</evidence>
<comment type="caution">
    <text evidence="2">The sequence shown here is derived from an EMBL/GenBank/DDBJ whole genome shotgun (WGS) entry which is preliminary data.</text>
</comment>
<organism evidence="2 3">
    <name type="scientific">Meiothermus taiwanensis</name>
    <dbReference type="NCBI Taxonomy" id="172827"/>
    <lineage>
        <taxon>Bacteria</taxon>
        <taxon>Thermotogati</taxon>
        <taxon>Deinococcota</taxon>
        <taxon>Deinococci</taxon>
        <taxon>Thermales</taxon>
        <taxon>Thermaceae</taxon>
        <taxon>Meiothermus</taxon>
    </lineage>
</organism>
<evidence type="ECO:0000313" key="2">
    <source>
        <dbReference type="EMBL" id="RIH78311.1"/>
    </source>
</evidence>
<accession>A0A399E7P2</accession>
<feature type="transmembrane region" description="Helical" evidence="1">
    <location>
        <begin position="105"/>
        <end position="126"/>
    </location>
</feature>
<gene>
    <name evidence="2" type="ORF">Mcate_00901</name>
</gene>
<proteinExistence type="predicted"/>
<feature type="transmembrane region" description="Helical" evidence="1">
    <location>
        <begin position="20"/>
        <end position="53"/>
    </location>
</feature>
<reference evidence="2 3" key="1">
    <citation type="submission" date="2018-08" db="EMBL/GenBank/DDBJ databases">
        <title>Meiothermus cateniformans JCM 15151 genome sequencing project.</title>
        <authorList>
            <person name="Da Costa M.S."/>
            <person name="Albuquerque L."/>
            <person name="Raposo P."/>
            <person name="Froufe H.J.C."/>
            <person name="Barroso C.S."/>
            <person name="Egas C."/>
        </authorList>
    </citation>
    <scope>NUCLEOTIDE SEQUENCE [LARGE SCALE GENOMIC DNA]</scope>
    <source>
        <strain evidence="2 3">JCM 15151</strain>
    </source>
</reference>
<evidence type="ECO:0000313" key="3">
    <source>
        <dbReference type="Proteomes" id="UP000266089"/>
    </source>
</evidence>
<sequence length="204" mass="22416">MLDIAKVLTHSFGLLARHPIGIVWLLVQALLVSVFTLGLLAGPMQVGVYTVLVRYVRTGEWNPEALWGHTTGHNIVAGVVFVASVLAAFIVGLPTSVPSPWLASLLSYLGLAAINLLWFYTFQIMVDDDATWPSAIRKGWDLMQQGGLLNHLWLIAILESLILVSTLSTWIPLQISMYLLLLGFSTLARAVAYVHLVPTRAFEP</sequence>
<name>A0A399E7P2_9DEIN</name>
<dbReference type="OrthoDB" id="25759at2"/>
<feature type="transmembrane region" description="Helical" evidence="1">
    <location>
        <begin position="74"/>
        <end position="93"/>
    </location>
</feature>
<dbReference type="EMBL" id="QWKX01000016">
    <property type="protein sequence ID" value="RIH78311.1"/>
    <property type="molecule type" value="Genomic_DNA"/>
</dbReference>
<dbReference type="RefSeq" id="WP_027886781.1">
    <property type="nucleotide sequence ID" value="NZ_JBHSXZ010000007.1"/>
</dbReference>
<feature type="transmembrane region" description="Helical" evidence="1">
    <location>
        <begin position="147"/>
        <end position="171"/>
    </location>
</feature>
<dbReference type="AlphaFoldDB" id="A0A399E7P2"/>
<keyword evidence="1" id="KW-0812">Transmembrane</keyword>
<evidence type="ECO:0000256" key="1">
    <source>
        <dbReference type="SAM" id="Phobius"/>
    </source>
</evidence>